<dbReference type="PANTHER" id="PTHR38441">
    <property type="entry name" value="INTEGRAL MEMBRANE PROTEIN-RELATED"/>
    <property type="match status" value="1"/>
</dbReference>
<keyword evidence="1" id="KW-0812">Transmembrane</keyword>
<gene>
    <name evidence="2" type="ORF">KP78_10640</name>
</gene>
<dbReference type="OrthoDB" id="2886991at2"/>
<dbReference type="Proteomes" id="UP000031938">
    <property type="component" value="Unassembled WGS sequence"/>
</dbReference>
<keyword evidence="1" id="KW-1133">Transmembrane helix</keyword>
<organism evidence="2 3">
    <name type="scientific">Jeotgalibacillus soli</name>
    <dbReference type="NCBI Taxonomy" id="889306"/>
    <lineage>
        <taxon>Bacteria</taxon>
        <taxon>Bacillati</taxon>
        <taxon>Bacillota</taxon>
        <taxon>Bacilli</taxon>
        <taxon>Bacillales</taxon>
        <taxon>Caryophanaceae</taxon>
        <taxon>Jeotgalibacillus</taxon>
    </lineage>
</organism>
<dbReference type="STRING" id="889306.KP78_10640"/>
<proteinExistence type="predicted"/>
<accession>A0A0C2VYX8</accession>
<evidence type="ECO:0008006" key="4">
    <source>
        <dbReference type="Google" id="ProtNLM"/>
    </source>
</evidence>
<protein>
    <recommendedName>
        <fullName evidence="4">DUF485 domain-containing protein</fullName>
    </recommendedName>
</protein>
<dbReference type="PANTHER" id="PTHR38441:SF1">
    <property type="entry name" value="MEMBRANE PROTEIN"/>
    <property type="match status" value="1"/>
</dbReference>
<sequence length="117" mass="13552">MTNRVQKSSQKQQKVQDFEKIARSSKYLELTKAKKRFLVPSVIIFFSLYLLFPILTSYTTFLNTPAIGVISWTWLYALSLFIMTWVLVTIYMKRAAVFDKMAEEVLKENGVEGGQDL</sequence>
<dbReference type="Pfam" id="PF04341">
    <property type="entry name" value="DUF485"/>
    <property type="match status" value="1"/>
</dbReference>
<feature type="transmembrane region" description="Helical" evidence="1">
    <location>
        <begin position="37"/>
        <end position="61"/>
    </location>
</feature>
<dbReference type="RefSeq" id="WP_041086830.1">
    <property type="nucleotide sequence ID" value="NZ_JXRP01000009.1"/>
</dbReference>
<keyword evidence="1" id="KW-0472">Membrane</keyword>
<feature type="transmembrane region" description="Helical" evidence="1">
    <location>
        <begin position="73"/>
        <end position="92"/>
    </location>
</feature>
<evidence type="ECO:0000313" key="3">
    <source>
        <dbReference type="Proteomes" id="UP000031938"/>
    </source>
</evidence>
<comment type="caution">
    <text evidence="2">The sequence shown here is derived from an EMBL/GenBank/DDBJ whole genome shotgun (WGS) entry which is preliminary data.</text>
</comment>
<dbReference type="InterPro" id="IPR007436">
    <property type="entry name" value="DUF485"/>
</dbReference>
<dbReference type="PATRIC" id="fig|889306.3.peg.1069"/>
<evidence type="ECO:0000256" key="1">
    <source>
        <dbReference type="SAM" id="Phobius"/>
    </source>
</evidence>
<dbReference type="AlphaFoldDB" id="A0A0C2VYX8"/>
<dbReference type="EMBL" id="JXRP01000009">
    <property type="protein sequence ID" value="KIL49596.1"/>
    <property type="molecule type" value="Genomic_DNA"/>
</dbReference>
<keyword evidence="3" id="KW-1185">Reference proteome</keyword>
<reference evidence="2 3" key="1">
    <citation type="submission" date="2015-01" db="EMBL/GenBank/DDBJ databases">
        <title>Genome sequencing of Jeotgalibacillus soli.</title>
        <authorList>
            <person name="Goh K.M."/>
            <person name="Chan K.-G."/>
            <person name="Yaakop A.S."/>
            <person name="Ee R."/>
            <person name="Gan H.M."/>
            <person name="Chan C.S."/>
        </authorList>
    </citation>
    <scope>NUCLEOTIDE SEQUENCE [LARGE SCALE GENOMIC DNA]</scope>
    <source>
        <strain evidence="2 3">P9</strain>
    </source>
</reference>
<evidence type="ECO:0000313" key="2">
    <source>
        <dbReference type="EMBL" id="KIL49596.1"/>
    </source>
</evidence>
<name>A0A0C2VYX8_9BACL</name>